<evidence type="ECO:0000259" key="4">
    <source>
        <dbReference type="PROSITE" id="PS50206"/>
    </source>
</evidence>
<proteinExistence type="evidence at transcript level"/>
<dbReference type="Pfam" id="PF00581">
    <property type="entry name" value="Rhodanese"/>
    <property type="match status" value="1"/>
</dbReference>
<dbReference type="InterPro" id="IPR011009">
    <property type="entry name" value="Kinase-like_dom_sf"/>
</dbReference>
<dbReference type="InterPro" id="IPR001763">
    <property type="entry name" value="Rhodanese-like_dom"/>
</dbReference>
<dbReference type="SMART" id="SM00164">
    <property type="entry name" value="TBC"/>
    <property type="match status" value="1"/>
</dbReference>
<feature type="domain" description="Rhodanese" evidence="4">
    <location>
        <begin position="706"/>
        <end position="812"/>
    </location>
</feature>
<evidence type="ECO:0000313" key="5">
    <source>
        <dbReference type="EMBL" id="JAC88390.1"/>
    </source>
</evidence>
<dbReference type="InterPro" id="IPR000719">
    <property type="entry name" value="Prot_kinase_dom"/>
</dbReference>
<feature type="domain" description="Rab-GAP TBC" evidence="3">
    <location>
        <begin position="417"/>
        <end position="602"/>
    </location>
</feature>
<dbReference type="SMART" id="SM00450">
    <property type="entry name" value="RHOD"/>
    <property type="match status" value="1"/>
</dbReference>
<dbReference type="EMBL" id="GBGD01000499">
    <property type="protein sequence ID" value="JAC88390.1"/>
    <property type="molecule type" value="mRNA"/>
</dbReference>
<dbReference type="Gene3D" id="3.40.250.10">
    <property type="entry name" value="Rhodanese-like domain"/>
    <property type="match status" value="1"/>
</dbReference>
<dbReference type="PROSITE" id="PS50206">
    <property type="entry name" value="RHODANESE_3"/>
    <property type="match status" value="1"/>
</dbReference>
<dbReference type="FunFam" id="1.10.472.80:FF:000015">
    <property type="entry name" value="TBC domain-containing protein kinase-like protein"/>
    <property type="match status" value="1"/>
</dbReference>
<dbReference type="GO" id="GO:0005524">
    <property type="term" value="F:ATP binding"/>
    <property type="evidence" value="ECO:0007669"/>
    <property type="project" value="InterPro"/>
</dbReference>
<dbReference type="GO" id="GO:0004672">
    <property type="term" value="F:protein kinase activity"/>
    <property type="evidence" value="ECO:0007669"/>
    <property type="project" value="InterPro"/>
</dbReference>
<dbReference type="SUPFAM" id="SSF52821">
    <property type="entry name" value="Rhodanese/Cell cycle control phosphatase"/>
    <property type="match status" value="1"/>
</dbReference>
<accession>A0A069DWZ2</accession>
<dbReference type="PROSITE" id="PS50086">
    <property type="entry name" value="TBC_RABGAP"/>
    <property type="match status" value="1"/>
</dbReference>
<keyword evidence="1" id="KW-0343">GTPase activation</keyword>
<dbReference type="InterPro" id="IPR000195">
    <property type="entry name" value="Rab-GAP-TBC_dom"/>
</dbReference>
<dbReference type="PANTHER" id="PTHR22957:SF168">
    <property type="entry name" value="TBC DOMAIN-CONTAINING PROTEIN KINASE-LIKE PROTEIN"/>
    <property type="match status" value="1"/>
</dbReference>
<dbReference type="Pfam" id="PF00566">
    <property type="entry name" value="RabGAP-TBC"/>
    <property type="match status" value="1"/>
</dbReference>
<feature type="domain" description="Protein kinase" evidence="2">
    <location>
        <begin position="1"/>
        <end position="258"/>
    </location>
</feature>
<reference evidence="5" key="1">
    <citation type="journal article" date="2015" name="J. Med. Entomol.">
        <title>A Deep Insight Into the Sialotranscriptome of the Chagas Disease Vector, Panstrongylus megistus (Hemiptera: Heteroptera).</title>
        <authorList>
            <person name="Ribeiro J.M."/>
            <person name="Schwarz A."/>
            <person name="Francischetti I.M."/>
        </authorList>
    </citation>
    <scope>NUCLEOTIDE SEQUENCE</scope>
    <source>
        <tissue evidence="5">Salivary glands</tissue>
    </source>
</reference>
<dbReference type="PROSITE" id="PS50011">
    <property type="entry name" value="PROTEIN_KINASE_DOM"/>
    <property type="match status" value="1"/>
</dbReference>
<dbReference type="AlphaFoldDB" id="A0A069DWZ2"/>
<evidence type="ECO:0000256" key="1">
    <source>
        <dbReference type="ARBA" id="ARBA00022468"/>
    </source>
</evidence>
<organism evidence="5">
    <name type="scientific">Panstrongylus megistus</name>
    <dbReference type="NCBI Taxonomy" id="65343"/>
    <lineage>
        <taxon>Eukaryota</taxon>
        <taxon>Metazoa</taxon>
        <taxon>Ecdysozoa</taxon>
        <taxon>Arthropoda</taxon>
        <taxon>Hexapoda</taxon>
        <taxon>Insecta</taxon>
        <taxon>Pterygota</taxon>
        <taxon>Neoptera</taxon>
        <taxon>Paraneoptera</taxon>
        <taxon>Hemiptera</taxon>
        <taxon>Heteroptera</taxon>
        <taxon>Panheteroptera</taxon>
        <taxon>Cimicomorpha</taxon>
        <taxon>Reduviidae</taxon>
        <taxon>Triatominae</taxon>
        <taxon>Panstrongylus</taxon>
    </lineage>
</organism>
<dbReference type="SUPFAM" id="SSF47923">
    <property type="entry name" value="Ypt/Rab-GAP domain of gyp1p"/>
    <property type="match status" value="2"/>
</dbReference>
<dbReference type="Gene3D" id="1.10.8.270">
    <property type="entry name" value="putative rabgap domain of human tbc1 domain family member 14 like domains"/>
    <property type="match status" value="1"/>
</dbReference>
<dbReference type="Gene3D" id="1.10.472.80">
    <property type="entry name" value="Ypt/Rab-GAP domain of gyp1p, domain 3"/>
    <property type="match status" value="1"/>
</dbReference>
<dbReference type="InterPro" id="IPR036873">
    <property type="entry name" value="Rhodanese-like_dom_sf"/>
</dbReference>
<name>A0A069DWZ2_9HEMI</name>
<dbReference type="FunFam" id="1.10.8.270:FF:000044">
    <property type="entry name" value="TBC Kinase homolog"/>
    <property type="match status" value="1"/>
</dbReference>
<dbReference type="InterPro" id="IPR035969">
    <property type="entry name" value="Rab-GAP_TBC_sf"/>
</dbReference>
<dbReference type="Pfam" id="PF00069">
    <property type="entry name" value="Pkinase"/>
    <property type="match status" value="1"/>
</dbReference>
<sequence length="815" mass="94320">MDKFEYYFCGMTFVAKQRSHEHCGSNGLPLTPNSIRILGRSQFLKTLYHPNICTYVDILRGKHERTVIVTEKFGTALSNYRFKNWLEVLSMAKQVLQGLDYIHRNGVVHRFLAKENICKYHNTWRLFNFGLYYMTDNGADVPFPIGCLKYTCPLTLYMGPNYVSSCKADIWSLGMVLAEIFLDCNLWQDLAQEDIIRKIFDLIKKPGKFFRELAKEASREEIFLKLPQDIVDFVDKALQADPRNRPLAKDLLRNDIFYVIRYEMAQIEREIEQSFEQRLDQQSILELYHYWQLGGGDVFSELKKDGLMRSRLPILNLPNVVLLEGRSLGMPADSNIMPSLTIVRLDATHMLHRLRKLKHNSTRLPSIAAKSCETQTLPLVIKERDTEYQFVRLQFYNQILQTMPKSRDQLVKEARQDIAPFVRARVWAELLHVAQDYQTTYRLIDKESPLPTDRQIEVDIPRCHQYNELLSSSVGHMKFKRILKAWVKSHPHYVYWQGLDSLAAPFLYLNFDDEARGYASLTNFISKYLHNFFLQDNSAVIREYLAKLRQLLAFHDPVLASHLHYIGFSPELFAIPWFLTMFSHVFPIHKILHLWDSLILGDASYPLYIGLSILQQLRNVLLNSGFNECILLFSDLPEINIEKCVTDSIFFYQSTPSSVTYRQHQLHGARKNSLDLMPISITELQSEFSPRISASELHDLIVKPLLRSKIIVIDIREPLSFSKQRVSGSINIPCSSEELTVKGNKKSEIGFIQRPEMALLYSNKGKIIVVVGEEMKLTTEFCNFLVGCGFPKVCSLSGGVSTLQNYRYDEILVKL</sequence>
<evidence type="ECO:0000259" key="3">
    <source>
        <dbReference type="PROSITE" id="PS50086"/>
    </source>
</evidence>
<dbReference type="GO" id="GO:0005096">
    <property type="term" value="F:GTPase activator activity"/>
    <property type="evidence" value="ECO:0007669"/>
    <property type="project" value="UniProtKB-KW"/>
</dbReference>
<dbReference type="PANTHER" id="PTHR22957">
    <property type="entry name" value="TBC1 DOMAIN FAMILY MEMBER GTPASE-ACTIVATING PROTEIN"/>
    <property type="match status" value="1"/>
</dbReference>
<dbReference type="Gene3D" id="1.10.510.10">
    <property type="entry name" value="Transferase(Phosphotransferase) domain 1"/>
    <property type="match status" value="1"/>
</dbReference>
<evidence type="ECO:0000259" key="2">
    <source>
        <dbReference type="PROSITE" id="PS50011"/>
    </source>
</evidence>
<protein>
    <submittedName>
        <fullName evidence="5">Putative tbc domain-containing protein</fullName>
    </submittedName>
</protein>
<dbReference type="SUPFAM" id="SSF56112">
    <property type="entry name" value="Protein kinase-like (PK-like)"/>
    <property type="match status" value="1"/>
</dbReference>